<evidence type="ECO:0000256" key="3">
    <source>
        <dbReference type="ARBA" id="ARBA00012955"/>
    </source>
</evidence>
<gene>
    <name evidence="14" type="ORF">KC19_4G089500</name>
</gene>
<accession>A0A8T0I6K9</accession>
<dbReference type="FunFam" id="3.40.50.300:FF:000315">
    <property type="entry name" value="Adenylate kinase 1"/>
    <property type="match status" value="1"/>
</dbReference>
<evidence type="ECO:0000256" key="4">
    <source>
        <dbReference type="ARBA" id="ARBA00022490"/>
    </source>
</evidence>
<evidence type="ECO:0000256" key="8">
    <source>
        <dbReference type="ARBA" id="ARBA00022840"/>
    </source>
</evidence>
<sequence length="266" mass="29942">MRIMYLFLGLYLLSVIGFFLIADHQDPAHNGARLTSQMGQRKVCHHNPNLPKGRPIIFVLGGPGSGKGTQCDRIVRDFGYLHLSAGDLLRDEVKYGTEIGQECEQLMKDGKLVPVEVTLKLIKKAMKENRNSTTGFLIDGFPRAVDQAEVFEKKVGRPKLVVFLDCPREEMEKRLLKRGETSGRSDDNMDTILKRFDTFLLESMPVVKYYDNLQPGLVIKVSSVPPPDDVYKEIYCAILGFRGEMDTDPMCAALHHSDSCDRLSFA</sequence>
<feature type="signal peptide" evidence="13">
    <location>
        <begin position="1"/>
        <end position="17"/>
    </location>
</feature>
<organism evidence="14 15">
    <name type="scientific">Ceratodon purpureus</name>
    <name type="common">Fire moss</name>
    <name type="synonym">Dicranum purpureum</name>
    <dbReference type="NCBI Taxonomy" id="3225"/>
    <lineage>
        <taxon>Eukaryota</taxon>
        <taxon>Viridiplantae</taxon>
        <taxon>Streptophyta</taxon>
        <taxon>Embryophyta</taxon>
        <taxon>Bryophyta</taxon>
        <taxon>Bryophytina</taxon>
        <taxon>Bryopsida</taxon>
        <taxon>Dicranidae</taxon>
        <taxon>Pseudoditrichales</taxon>
        <taxon>Ditrichaceae</taxon>
        <taxon>Ceratodon</taxon>
    </lineage>
</organism>
<name>A0A8T0I6K9_CERPU</name>
<dbReference type="GO" id="GO:0005737">
    <property type="term" value="C:cytoplasm"/>
    <property type="evidence" value="ECO:0007669"/>
    <property type="project" value="UniProtKB-SubCell"/>
</dbReference>
<dbReference type="PANTHER" id="PTHR23359">
    <property type="entry name" value="NUCLEOTIDE KINASE"/>
    <property type="match status" value="1"/>
</dbReference>
<evidence type="ECO:0000256" key="10">
    <source>
        <dbReference type="ARBA" id="ARBA00023242"/>
    </source>
</evidence>
<comment type="caution">
    <text evidence="14">The sequence shown here is derived from an EMBL/GenBank/DDBJ whole genome shotgun (WGS) entry which is preliminary data.</text>
</comment>
<proteinExistence type="inferred from homology"/>
<reference evidence="14" key="1">
    <citation type="submission" date="2020-06" db="EMBL/GenBank/DDBJ databases">
        <title>WGS assembly of Ceratodon purpureus strain R40.</title>
        <authorList>
            <person name="Carey S.B."/>
            <person name="Jenkins J."/>
            <person name="Shu S."/>
            <person name="Lovell J.T."/>
            <person name="Sreedasyam A."/>
            <person name="Maumus F."/>
            <person name="Tiley G.P."/>
            <person name="Fernandez-Pozo N."/>
            <person name="Barry K."/>
            <person name="Chen C."/>
            <person name="Wang M."/>
            <person name="Lipzen A."/>
            <person name="Daum C."/>
            <person name="Saski C.A."/>
            <person name="Payton A.C."/>
            <person name="Mcbreen J.C."/>
            <person name="Conrad R.E."/>
            <person name="Kollar L.M."/>
            <person name="Olsson S."/>
            <person name="Huttunen S."/>
            <person name="Landis J.B."/>
            <person name="Wickett N.J."/>
            <person name="Johnson M.G."/>
            <person name="Rensing S.A."/>
            <person name="Grimwood J."/>
            <person name="Schmutz J."/>
            <person name="Mcdaniel S.F."/>
        </authorList>
    </citation>
    <scope>NUCLEOTIDE SEQUENCE</scope>
    <source>
        <strain evidence="14">R40</strain>
    </source>
</reference>
<dbReference type="InterPro" id="IPR000850">
    <property type="entry name" value="Adenylat/UMP-CMP_kin"/>
</dbReference>
<comment type="catalytic activity">
    <reaction evidence="11">
        <text>UMP + ATP = UDP + ADP</text>
        <dbReference type="Rhea" id="RHEA:24400"/>
        <dbReference type="ChEBI" id="CHEBI:30616"/>
        <dbReference type="ChEBI" id="CHEBI:57865"/>
        <dbReference type="ChEBI" id="CHEBI:58223"/>
        <dbReference type="ChEBI" id="CHEBI:456216"/>
        <dbReference type="EC" id="2.7.4.14"/>
    </reaction>
</comment>
<keyword evidence="15" id="KW-1185">Reference proteome</keyword>
<dbReference type="EC" id="2.7.4.3" evidence="3"/>
<dbReference type="GO" id="GO:0004017">
    <property type="term" value="F:AMP kinase activity"/>
    <property type="evidence" value="ECO:0007669"/>
    <property type="project" value="UniProtKB-EC"/>
</dbReference>
<evidence type="ECO:0000256" key="11">
    <source>
        <dbReference type="ARBA" id="ARBA00048116"/>
    </source>
</evidence>
<dbReference type="GO" id="GO:0005524">
    <property type="term" value="F:ATP binding"/>
    <property type="evidence" value="ECO:0007669"/>
    <property type="project" value="UniProtKB-KW"/>
</dbReference>
<keyword evidence="6" id="KW-0547">Nucleotide-binding</keyword>
<protein>
    <recommendedName>
        <fullName evidence="3">adenylate kinase</fullName>
        <ecNumber evidence="3">2.7.4.3</ecNumber>
    </recommendedName>
</protein>
<evidence type="ECO:0000256" key="5">
    <source>
        <dbReference type="ARBA" id="ARBA00022679"/>
    </source>
</evidence>
<feature type="chain" id="PRO_5035849559" description="adenylate kinase" evidence="13">
    <location>
        <begin position="18"/>
        <end position="266"/>
    </location>
</feature>
<comment type="subcellular location">
    <subcellularLocation>
        <location evidence="1">Cytoplasm</location>
    </subcellularLocation>
</comment>
<dbReference type="Pfam" id="PF00406">
    <property type="entry name" value="ADK"/>
    <property type="match status" value="1"/>
</dbReference>
<evidence type="ECO:0000313" key="15">
    <source>
        <dbReference type="Proteomes" id="UP000822688"/>
    </source>
</evidence>
<evidence type="ECO:0000256" key="1">
    <source>
        <dbReference type="ARBA" id="ARBA00004496"/>
    </source>
</evidence>
<evidence type="ECO:0000256" key="13">
    <source>
        <dbReference type="SAM" id="SignalP"/>
    </source>
</evidence>
<dbReference type="CDD" id="cd01428">
    <property type="entry name" value="ADK"/>
    <property type="match status" value="1"/>
</dbReference>
<keyword evidence="10" id="KW-0539">Nucleus</keyword>
<evidence type="ECO:0000313" key="14">
    <source>
        <dbReference type="EMBL" id="KAG0579310.1"/>
    </source>
</evidence>
<dbReference type="Proteomes" id="UP000822688">
    <property type="component" value="Chromosome 4"/>
</dbReference>
<dbReference type="Gene3D" id="3.40.50.300">
    <property type="entry name" value="P-loop containing nucleotide triphosphate hydrolases"/>
    <property type="match status" value="1"/>
</dbReference>
<keyword evidence="13" id="KW-0732">Signal</keyword>
<keyword evidence="5 12" id="KW-0808">Transferase</keyword>
<dbReference type="HAMAP" id="MF_00235">
    <property type="entry name" value="Adenylate_kinase_Adk"/>
    <property type="match status" value="1"/>
</dbReference>
<dbReference type="PRINTS" id="PR00094">
    <property type="entry name" value="ADENYLTKNASE"/>
</dbReference>
<evidence type="ECO:0000256" key="7">
    <source>
        <dbReference type="ARBA" id="ARBA00022777"/>
    </source>
</evidence>
<dbReference type="SUPFAM" id="SSF52540">
    <property type="entry name" value="P-loop containing nucleoside triphosphate hydrolases"/>
    <property type="match status" value="1"/>
</dbReference>
<evidence type="ECO:0000256" key="2">
    <source>
        <dbReference type="ARBA" id="ARBA00007220"/>
    </source>
</evidence>
<comment type="similarity">
    <text evidence="2 12">Belongs to the adenylate kinase family.</text>
</comment>
<dbReference type="EMBL" id="CM026424">
    <property type="protein sequence ID" value="KAG0579310.1"/>
    <property type="molecule type" value="Genomic_DNA"/>
</dbReference>
<dbReference type="GO" id="GO:0006221">
    <property type="term" value="P:pyrimidine nucleotide biosynthetic process"/>
    <property type="evidence" value="ECO:0007669"/>
    <property type="project" value="UniProtKB-KW"/>
</dbReference>
<keyword evidence="7 12" id="KW-0418">Kinase</keyword>
<keyword evidence="9" id="KW-0665">Pyrimidine biosynthesis</keyword>
<dbReference type="AlphaFoldDB" id="A0A8T0I6K9"/>
<keyword evidence="4" id="KW-0963">Cytoplasm</keyword>
<dbReference type="InterPro" id="IPR033690">
    <property type="entry name" value="Adenylat_kinase_CS"/>
</dbReference>
<dbReference type="InterPro" id="IPR006266">
    <property type="entry name" value="UMP_CMP_kinase"/>
</dbReference>
<dbReference type="InterPro" id="IPR027417">
    <property type="entry name" value="P-loop_NTPase"/>
</dbReference>
<evidence type="ECO:0000256" key="9">
    <source>
        <dbReference type="ARBA" id="ARBA00022975"/>
    </source>
</evidence>
<evidence type="ECO:0000256" key="12">
    <source>
        <dbReference type="RuleBase" id="RU003330"/>
    </source>
</evidence>
<dbReference type="GO" id="GO:0006207">
    <property type="term" value="P:'de novo' pyrimidine nucleobase biosynthetic process"/>
    <property type="evidence" value="ECO:0007669"/>
    <property type="project" value="InterPro"/>
</dbReference>
<evidence type="ECO:0000256" key="6">
    <source>
        <dbReference type="ARBA" id="ARBA00022741"/>
    </source>
</evidence>
<dbReference type="PROSITE" id="PS00113">
    <property type="entry name" value="ADENYLATE_KINASE"/>
    <property type="match status" value="1"/>
</dbReference>
<dbReference type="NCBIfam" id="TIGR01359">
    <property type="entry name" value="UMP_CMP_kin_fam"/>
    <property type="match status" value="1"/>
</dbReference>
<keyword evidence="8" id="KW-0067">ATP-binding</keyword>